<feature type="domain" description="DUF4189" evidence="2">
    <location>
        <begin position="33"/>
        <end position="129"/>
    </location>
</feature>
<dbReference type="EMBL" id="JAZBJZ010000021">
    <property type="protein sequence ID" value="MEE3716539.1"/>
    <property type="molecule type" value="Genomic_DNA"/>
</dbReference>
<feature type="chain" id="PRO_5043914426" evidence="1">
    <location>
        <begin position="30"/>
        <end position="132"/>
    </location>
</feature>
<keyword evidence="1" id="KW-0732">Signal</keyword>
<comment type="caution">
    <text evidence="3">The sequence shown here is derived from an EMBL/GenBank/DDBJ whole genome shotgun (WGS) entry which is preliminary data.</text>
</comment>
<evidence type="ECO:0000256" key="1">
    <source>
        <dbReference type="SAM" id="SignalP"/>
    </source>
</evidence>
<dbReference type="AlphaFoldDB" id="A0AAW9PXD4"/>
<dbReference type="RefSeq" id="WP_330482967.1">
    <property type="nucleotide sequence ID" value="NZ_JAZBJZ010000021.1"/>
</dbReference>
<gene>
    <name evidence="3" type="ORF">V2H45_07260</name>
</gene>
<dbReference type="InterPro" id="IPR025240">
    <property type="entry name" value="DUF4189"/>
</dbReference>
<evidence type="ECO:0000259" key="2">
    <source>
        <dbReference type="Pfam" id="PF13827"/>
    </source>
</evidence>
<keyword evidence="4" id="KW-1185">Reference proteome</keyword>
<dbReference type="Proteomes" id="UP001333818">
    <property type="component" value="Unassembled WGS sequence"/>
</dbReference>
<dbReference type="Pfam" id="PF13827">
    <property type="entry name" value="DUF4189"/>
    <property type="match status" value="1"/>
</dbReference>
<sequence length="132" mass="13798">MVRKFCGSLAIAATVVLPLVLSGGMDAYAQNSFGAIARSRSTQDKGYAWNYSSRAAAERSAISQCESLSGAGDCRILIWVRNACMSISEASNGAAGTAWSANAGAAEEKADEVCRDYGGRNCSTVRTICTPD</sequence>
<organism evidence="3 4">
    <name type="scientific">Tumidithrix elongata BACA0141</name>
    <dbReference type="NCBI Taxonomy" id="2716417"/>
    <lineage>
        <taxon>Bacteria</taxon>
        <taxon>Bacillati</taxon>
        <taxon>Cyanobacteriota</taxon>
        <taxon>Cyanophyceae</taxon>
        <taxon>Pseudanabaenales</taxon>
        <taxon>Pseudanabaenaceae</taxon>
        <taxon>Tumidithrix</taxon>
        <taxon>Tumidithrix elongata</taxon>
    </lineage>
</organism>
<reference evidence="3" key="1">
    <citation type="submission" date="2024-01" db="EMBL/GenBank/DDBJ databases">
        <title>Bank of Algae and Cyanobacteria of the Azores (BACA) strain genomes.</title>
        <authorList>
            <person name="Luz R."/>
            <person name="Cordeiro R."/>
            <person name="Fonseca A."/>
            <person name="Goncalves V."/>
        </authorList>
    </citation>
    <scope>NUCLEOTIDE SEQUENCE</scope>
    <source>
        <strain evidence="3">BACA0141</strain>
    </source>
</reference>
<protein>
    <submittedName>
        <fullName evidence="3">DUF4189 domain-containing protein</fullName>
    </submittedName>
</protein>
<feature type="signal peptide" evidence="1">
    <location>
        <begin position="1"/>
        <end position="29"/>
    </location>
</feature>
<name>A0AAW9PXD4_9CYAN</name>
<proteinExistence type="predicted"/>
<accession>A0AAW9PXD4</accession>
<evidence type="ECO:0000313" key="4">
    <source>
        <dbReference type="Proteomes" id="UP001333818"/>
    </source>
</evidence>
<evidence type="ECO:0000313" key="3">
    <source>
        <dbReference type="EMBL" id="MEE3716539.1"/>
    </source>
</evidence>